<protein>
    <submittedName>
        <fullName evidence="2">Uncharacterized protein</fullName>
    </submittedName>
</protein>
<proteinExistence type="predicted"/>
<accession>A0A4V1Z2I2</accession>
<dbReference type="OrthoDB" id="7615426at2"/>
<reference evidence="2 3" key="1">
    <citation type="submission" date="2019-01" db="EMBL/GenBank/DDBJ databases">
        <title>Nocardioides guangzhouensis sp. nov., an actinobacterium isolated from soil.</title>
        <authorList>
            <person name="Fu Y."/>
            <person name="Cai Y."/>
            <person name="Lin Z."/>
            <person name="Chen P."/>
        </authorList>
    </citation>
    <scope>NUCLEOTIDE SEQUENCE [LARGE SCALE GENOMIC DNA]</scope>
    <source>
        <strain evidence="2 3">NBRC 105384</strain>
    </source>
</reference>
<evidence type="ECO:0000256" key="1">
    <source>
        <dbReference type="SAM" id="Coils"/>
    </source>
</evidence>
<dbReference type="EMBL" id="SDPU01000010">
    <property type="protein sequence ID" value="RYU14496.1"/>
    <property type="molecule type" value="Genomic_DNA"/>
</dbReference>
<dbReference type="Proteomes" id="UP000291189">
    <property type="component" value="Unassembled WGS sequence"/>
</dbReference>
<evidence type="ECO:0000313" key="2">
    <source>
        <dbReference type="EMBL" id="RYU14496.1"/>
    </source>
</evidence>
<gene>
    <name evidence="2" type="ORF">ETU37_02910</name>
</gene>
<feature type="coiled-coil region" evidence="1">
    <location>
        <begin position="16"/>
        <end position="57"/>
    </location>
</feature>
<comment type="caution">
    <text evidence="2">The sequence shown here is derived from an EMBL/GenBank/DDBJ whole genome shotgun (WGS) entry which is preliminary data.</text>
</comment>
<name>A0A4V1Z2I2_9ACTN</name>
<dbReference type="AlphaFoldDB" id="A0A4V1Z2I2"/>
<dbReference type="RefSeq" id="WP_129985380.1">
    <property type="nucleotide sequence ID" value="NZ_SDPU01000010.1"/>
</dbReference>
<keyword evidence="1" id="KW-0175">Coiled coil</keyword>
<organism evidence="2 3">
    <name type="scientific">Nocardioides iriomotensis</name>
    <dbReference type="NCBI Taxonomy" id="715784"/>
    <lineage>
        <taxon>Bacteria</taxon>
        <taxon>Bacillati</taxon>
        <taxon>Actinomycetota</taxon>
        <taxon>Actinomycetes</taxon>
        <taxon>Propionibacteriales</taxon>
        <taxon>Nocardioidaceae</taxon>
        <taxon>Nocardioides</taxon>
    </lineage>
</organism>
<sequence length="186" mass="21156">MAGSEDVGGSVPQTVHAEVLEELRLTRLELAKAREDLEAEAEKVAKLRRGRAKADREADILAKALSDALVRHTRQRLKGRRARLTDRKLPSSTEWTQVSLLRQSLYFWPGWYLRKNLDVAEAGIEPALHFLRNGYREDRDPSPNFVLRRYLRSHSDLEGASVNPLVHALESGDAPPVKHKRKKLHS</sequence>
<evidence type="ECO:0000313" key="3">
    <source>
        <dbReference type="Proteomes" id="UP000291189"/>
    </source>
</evidence>
<keyword evidence="3" id="KW-1185">Reference proteome</keyword>